<dbReference type="PANTHER" id="PTHR42901:SF1">
    <property type="entry name" value="ALCOHOL DEHYDROGENASE"/>
    <property type="match status" value="1"/>
</dbReference>
<sequence length="286" mass="31314">MKPPYPSLTSEWHDKTYPAIDPKRSELSAKGKTIVISGGGSGIGRGIAQAFALAGASAIAILGRRQALLEETKQLIASEQPGTTVSTHITDVTDSLTVQKAAREVGQWDVLVSNAGYLSSKAPLVESDEAEWWRSFEINVKGSYNLTKAFMPSRKPHSTIISVNAGSIQVPGPFSAGFSSYNSSKFAVLKMFEILAVENPDVHVVSMHPGVVDTEMKRKNDMPSPHMDAVELPSHFAVWLCSHEAKFLRGKFVWSNWDVEEMMAKRTEIETSMLLTANCIGWPFTT</sequence>
<dbReference type="CDD" id="cd05233">
    <property type="entry name" value="SDR_c"/>
    <property type="match status" value="1"/>
</dbReference>
<name>A0A4U0VFS2_9PEZI</name>
<dbReference type="AlphaFoldDB" id="A0A4U0VFS2"/>
<organism evidence="3 4">
    <name type="scientific">Friedmanniomyces endolithicus</name>
    <dbReference type="NCBI Taxonomy" id="329885"/>
    <lineage>
        <taxon>Eukaryota</taxon>
        <taxon>Fungi</taxon>
        <taxon>Dikarya</taxon>
        <taxon>Ascomycota</taxon>
        <taxon>Pezizomycotina</taxon>
        <taxon>Dothideomycetes</taxon>
        <taxon>Dothideomycetidae</taxon>
        <taxon>Mycosphaerellales</taxon>
        <taxon>Teratosphaeriaceae</taxon>
        <taxon>Friedmanniomyces</taxon>
    </lineage>
</organism>
<reference evidence="3 4" key="1">
    <citation type="submission" date="2017-03" db="EMBL/GenBank/DDBJ databases">
        <title>Genomes of endolithic fungi from Antarctica.</title>
        <authorList>
            <person name="Coleine C."/>
            <person name="Masonjones S."/>
            <person name="Stajich J.E."/>
        </authorList>
    </citation>
    <scope>NUCLEOTIDE SEQUENCE [LARGE SCALE GENOMIC DNA]</scope>
    <source>
        <strain evidence="3 4">CCFEE 5311</strain>
    </source>
</reference>
<dbReference type="InterPro" id="IPR002347">
    <property type="entry name" value="SDR_fam"/>
</dbReference>
<comment type="similarity">
    <text evidence="1">Belongs to the short-chain dehydrogenases/reductases (SDR) family.</text>
</comment>
<keyword evidence="2" id="KW-0560">Oxidoreductase</keyword>
<dbReference type="EMBL" id="NAJP01000006">
    <property type="protein sequence ID" value="TKA47066.1"/>
    <property type="molecule type" value="Genomic_DNA"/>
</dbReference>
<dbReference type="Gene3D" id="3.40.50.720">
    <property type="entry name" value="NAD(P)-binding Rossmann-like Domain"/>
    <property type="match status" value="1"/>
</dbReference>
<evidence type="ECO:0000313" key="4">
    <source>
        <dbReference type="Proteomes" id="UP000310066"/>
    </source>
</evidence>
<dbReference type="OrthoDB" id="1933717at2759"/>
<dbReference type="Pfam" id="PF00106">
    <property type="entry name" value="adh_short"/>
    <property type="match status" value="1"/>
</dbReference>
<evidence type="ECO:0000256" key="1">
    <source>
        <dbReference type="ARBA" id="ARBA00006484"/>
    </source>
</evidence>
<comment type="caution">
    <text evidence="3">The sequence shown here is derived from an EMBL/GenBank/DDBJ whole genome shotgun (WGS) entry which is preliminary data.</text>
</comment>
<dbReference type="Proteomes" id="UP000310066">
    <property type="component" value="Unassembled WGS sequence"/>
</dbReference>
<dbReference type="InterPro" id="IPR036291">
    <property type="entry name" value="NAD(P)-bd_dom_sf"/>
</dbReference>
<dbReference type="PRINTS" id="PR00081">
    <property type="entry name" value="GDHRDH"/>
</dbReference>
<gene>
    <name evidence="3" type="ORF">B0A54_02544</name>
</gene>
<dbReference type="PANTHER" id="PTHR42901">
    <property type="entry name" value="ALCOHOL DEHYDROGENASE"/>
    <property type="match status" value="1"/>
</dbReference>
<proteinExistence type="inferred from homology"/>
<dbReference type="STRING" id="329885.A0A4U0VFS2"/>
<evidence type="ECO:0000313" key="3">
    <source>
        <dbReference type="EMBL" id="TKA47066.1"/>
    </source>
</evidence>
<accession>A0A4U0VFS2</accession>
<protein>
    <submittedName>
        <fullName evidence="3">Uncharacterized protein</fullName>
    </submittedName>
</protein>
<dbReference type="GO" id="GO:0016491">
    <property type="term" value="F:oxidoreductase activity"/>
    <property type="evidence" value="ECO:0007669"/>
    <property type="project" value="UniProtKB-KW"/>
</dbReference>
<dbReference type="SUPFAM" id="SSF51735">
    <property type="entry name" value="NAD(P)-binding Rossmann-fold domains"/>
    <property type="match status" value="1"/>
</dbReference>
<evidence type="ECO:0000256" key="2">
    <source>
        <dbReference type="ARBA" id="ARBA00023002"/>
    </source>
</evidence>